<keyword evidence="2" id="KW-0964">Secreted</keyword>
<dbReference type="EMBL" id="CAKKLH010000279">
    <property type="protein sequence ID" value="CAH0107819.1"/>
    <property type="molecule type" value="Genomic_DNA"/>
</dbReference>
<dbReference type="Gene3D" id="2.10.90.10">
    <property type="entry name" value="Cystine-knot cytokines"/>
    <property type="match status" value="1"/>
</dbReference>
<dbReference type="PANTHER" id="PTHR15283">
    <property type="entry name" value="GREMLIN 1"/>
    <property type="match status" value="1"/>
</dbReference>
<dbReference type="GO" id="GO:0036122">
    <property type="term" value="F:BMP binding"/>
    <property type="evidence" value="ECO:0007669"/>
    <property type="project" value="TreeGrafter"/>
</dbReference>
<evidence type="ECO:0000256" key="6">
    <source>
        <dbReference type="SAM" id="SignalP"/>
    </source>
</evidence>
<sequence length="204" mass="22589">MIRRCSIVILFILIVGCLLVDATSGPRHRRHQHGGRSRTTTVPTPMATDEEKLNATETSKNMLQTSPKDALIVTKKRFLRKDWCQSQPLIQRIGQDQCLSATVLNRFCYGQCNSFFIPKNQLKNDGVTDQQVARGQGDEAAGAVLSGSGIAATAKAFRSCAVCQPKKTSWVTVTLKCPSLVPNIRRRRVLIINQCRCMQPESSS</sequence>
<dbReference type="GO" id="GO:0009887">
    <property type="term" value="P:animal organ morphogenesis"/>
    <property type="evidence" value="ECO:0007669"/>
    <property type="project" value="TreeGrafter"/>
</dbReference>
<evidence type="ECO:0000256" key="5">
    <source>
        <dbReference type="SAM" id="MobiDB-lite"/>
    </source>
</evidence>
<evidence type="ECO:0000259" key="7">
    <source>
        <dbReference type="SMART" id="SM00041"/>
    </source>
</evidence>
<evidence type="ECO:0000313" key="8">
    <source>
        <dbReference type="EMBL" id="CAH0107819.1"/>
    </source>
</evidence>
<keyword evidence="3 6" id="KW-0732">Signal</keyword>
<dbReference type="InterPro" id="IPR029034">
    <property type="entry name" value="Cystine-knot_cytokine"/>
</dbReference>
<evidence type="ECO:0000256" key="4">
    <source>
        <dbReference type="ARBA" id="ARBA00023157"/>
    </source>
</evidence>
<dbReference type="SMART" id="SM00041">
    <property type="entry name" value="CT"/>
    <property type="match status" value="1"/>
</dbReference>
<evidence type="ECO:0000256" key="2">
    <source>
        <dbReference type="ARBA" id="ARBA00022525"/>
    </source>
</evidence>
<keyword evidence="9" id="KW-1185">Reference proteome</keyword>
<dbReference type="Proteomes" id="UP000789390">
    <property type="component" value="Unassembled WGS sequence"/>
</dbReference>
<gene>
    <name evidence="8" type="ORF">DGAL_LOCUS11153</name>
</gene>
<evidence type="ECO:0000256" key="3">
    <source>
        <dbReference type="ARBA" id="ARBA00022729"/>
    </source>
</evidence>
<reference evidence="8" key="1">
    <citation type="submission" date="2021-11" db="EMBL/GenBank/DDBJ databases">
        <authorList>
            <person name="Schell T."/>
        </authorList>
    </citation>
    <scope>NUCLEOTIDE SEQUENCE</scope>
    <source>
        <strain evidence="8">M5</strain>
    </source>
</reference>
<proteinExistence type="predicted"/>
<dbReference type="OrthoDB" id="10061784at2759"/>
<dbReference type="GO" id="GO:0048018">
    <property type="term" value="F:receptor ligand activity"/>
    <property type="evidence" value="ECO:0007669"/>
    <property type="project" value="TreeGrafter"/>
</dbReference>
<feature type="compositionally biased region" description="Basic residues" evidence="5">
    <location>
        <begin position="26"/>
        <end position="36"/>
    </location>
</feature>
<dbReference type="InterPro" id="IPR006207">
    <property type="entry name" value="Cys_knot_C"/>
</dbReference>
<feature type="signal peptide" evidence="6">
    <location>
        <begin position="1"/>
        <end position="22"/>
    </location>
</feature>
<evidence type="ECO:0000256" key="1">
    <source>
        <dbReference type="ARBA" id="ARBA00004613"/>
    </source>
</evidence>
<keyword evidence="4" id="KW-1015">Disulfide bond</keyword>
<dbReference type="AlphaFoldDB" id="A0A8J2WQM4"/>
<feature type="region of interest" description="Disordered" evidence="5">
    <location>
        <begin position="25"/>
        <end position="48"/>
    </location>
</feature>
<feature type="domain" description="CTCK" evidence="7">
    <location>
        <begin position="86"/>
        <end position="203"/>
    </location>
</feature>
<dbReference type="GO" id="GO:0038098">
    <property type="term" value="P:sequestering of BMP from receptor via BMP binding"/>
    <property type="evidence" value="ECO:0007669"/>
    <property type="project" value="TreeGrafter"/>
</dbReference>
<name>A0A8J2WQM4_9CRUS</name>
<dbReference type="PANTHER" id="PTHR15283:SF4">
    <property type="entry name" value="BURSICON"/>
    <property type="match status" value="1"/>
</dbReference>
<accession>A0A8J2WQM4</accession>
<organism evidence="8 9">
    <name type="scientific">Daphnia galeata</name>
    <dbReference type="NCBI Taxonomy" id="27404"/>
    <lineage>
        <taxon>Eukaryota</taxon>
        <taxon>Metazoa</taxon>
        <taxon>Ecdysozoa</taxon>
        <taxon>Arthropoda</taxon>
        <taxon>Crustacea</taxon>
        <taxon>Branchiopoda</taxon>
        <taxon>Diplostraca</taxon>
        <taxon>Cladocera</taxon>
        <taxon>Anomopoda</taxon>
        <taxon>Daphniidae</taxon>
        <taxon>Daphnia</taxon>
    </lineage>
</organism>
<dbReference type="PROSITE" id="PS51257">
    <property type="entry name" value="PROKAR_LIPOPROTEIN"/>
    <property type="match status" value="1"/>
</dbReference>
<dbReference type="InterPro" id="IPR004133">
    <property type="entry name" value="DAN_dom"/>
</dbReference>
<feature type="chain" id="PRO_5035301424" description="CTCK domain-containing protein" evidence="6">
    <location>
        <begin position="23"/>
        <end position="204"/>
    </location>
</feature>
<evidence type="ECO:0000313" key="9">
    <source>
        <dbReference type="Proteomes" id="UP000789390"/>
    </source>
</evidence>
<comment type="caution">
    <text evidence="8">The sequence shown here is derived from an EMBL/GenBank/DDBJ whole genome shotgun (WGS) entry which is preliminary data.</text>
</comment>
<dbReference type="Pfam" id="PF03045">
    <property type="entry name" value="DAN"/>
    <property type="match status" value="1"/>
</dbReference>
<dbReference type="GO" id="GO:0005615">
    <property type="term" value="C:extracellular space"/>
    <property type="evidence" value="ECO:0007669"/>
    <property type="project" value="TreeGrafter"/>
</dbReference>
<protein>
    <recommendedName>
        <fullName evidence="7">CTCK domain-containing protein</fullName>
    </recommendedName>
</protein>
<comment type="subcellular location">
    <subcellularLocation>
        <location evidence="1">Secreted</location>
    </subcellularLocation>
</comment>